<reference evidence="1 2" key="2">
    <citation type="submission" date="2019-09" db="EMBL/GenBank/DDBJ databases">
        <authorList>
            <person name="Jin C."/>
        </authorList>
    </citation>
    <scope>NUCLEOTIDE SEQUENCE [LARGE SCALE GENOMIC DNA]</scope>
    <source>
        <strain evidence="1 2">BN140078</strain>
    </source>
</reference>
<keyword evidence="2" id="KW-1185">Reference proteome</keyword>
<reference evidence="1 2" key="1">
    <citation type="submission" date="2019-09" db="EMBL/GenBank/DDBJ databases">
        <title>Chitinophaga ginsengihumi sp. nov., isolated from soil of ginseng rhizosphere.</title>
        <authorList>
            <person name="Lee J."/>
        </authorList>
    </citation>
    <scope>NUCLEOTIDE SEQUENCE [LARGE SCALE GENOMIC DNA]</scope>
    <source>
        <strain evidence="1 2">BN140078</strain>
    </source>
</reference>
<dbReference type="Proteomes" id="UP000324611">
    <property type="component" value="Unassembled WGS sequence"/>
</dbReference>
<organism evidence="1 2">
    <name type="scientific">Chitinophaga agrisoli</name>
    <dbReference type="NCBI Taxonomy" id="2607653"/>
    <lineage>
        <taxon>Bacteria</taxon>
        <taxon>Pseudomonadati</taxon>
        <taxon>Bacteroidota</taxon>
        <taxon>Chitinophagia</taxon>
        <taxon>Chitinophagales</taxon>
        <taxon>Chitinophagaceae</taxon>
        <taxon>Chitinophaga</taxon>
    </lineage>
</organism>
<name>A0A5B2VYX3_9BACT</name>
<evidence type="ECO:0000313" key="1">
    <source>
        <dbReference type="EMBL" id="KAA2243426.1"/>
    </source>
</evidence>
<gene>
    <name evidence="1" type="ORF">F0L74_13080</name>
</gene>
<proteinExistence type="predicted"/>
<protein>
    <submittedName>
        <fullName evidence="1">Uncharacterized protein</fullName>
    </submittedName>
</protein>
<dbReference type="RefSeq" id="WP_149838301.1">
    <property type="nucleotide sequence ID" value="NZ_VUOC01000002.1"/>
</dbReference>
<sequence length="207" mass="24446">MPVELEEARLGNYFALGREVVKVTEHHYPILPHLCLQLEPLRIQANRLTKLGFNLVRGGDFNNWTKGHNGMPVFLKAGNNNRWILQFTGYEKVRYVEYIHQLQNIWFWVFGEPLQKKEDEPQEEGGTNPHNMYNGRLQPFYLTWDCRFLICHKPHVLWTITEDKPLFELAGRKWGLRLIQGQSSRPLEDQAAKWLKDEIRRMPKPAV</sequence>
<dbReference type="EMBL" id="VUOC01000002">
    <property type="protein sequence ID" value="KAA2243426.1"/>
    <property type="molecule type" value="Genomic_DNA"/>
</dbReference>
<dbReference type="AlphaFoldDB" id="A0A5B2VYX3"/>
<accession>A0A5B2VYX3</accession>
<comment type="caution">
    <text evidence="1">The sequence shown here is derived from an EMBL/GenBank/DDBJ whole genome shotgun (WGS) entry which is preliminary data.</text>
</comment>
<evidence type="ECO:0000313" key="2">
    <source>
        <dbReference type="Proteomes" id="UP000324611"/>
    </source>
</evidence>